<dbReference type="OrthoDB" id="407832at2759"/>
<feature type="compositionally biased region" description="Basic and acidic residues" evidence="1">
    <location>
        <begin position="369"/>
        <end position="387"/>
    </location>
</feature>
<gene>
    <name evidence="2" type="ORF">EYC80_004651</name>
</gene>
<sequence length="408" mass="46082">MSPKPAHCNHVIISDEELESGATTLEHVQAGVEEFYKNGIVIVENAIPHEIIDIFFEKMNTDGAKKLEDPDLVFNRGNEKTNLSIYPPLSKEWLVEDIWANKHAAAVMEAIIGLPQLVYAGSNINLPTQDAAARQAVHVDSYADHHKFPTCIEVFMYLHDVSPANGSMEIWPGSHEGWNFKDLVNNGRGWVKTSAFIRRAERSPPFQPTIPKGSIAIRDLRLWHSGMPNLSDQNCITIGFLYFPRWFRSHMRITLPAVPRRIVEKWTQIDALGAANFVDGKLDHLDPNLSTLAPLNFTQDPEKSNQQIREKADLARGKEPNSEPHVTTKDYWTPGTHKFSDRVTKDEATKGNRKPHMKGKGKHNPLKPQGEEAEKDDPLKPKSEGVKKRTRNPRKKLTKQTHDVQSEG</sequence>
<dbReference type="PANTHER" id="PTHR37563:SF2">
    <property type="entry name" value="PHYTANOYL-COA DIOXYGENASE FAMILY PROTEIN (AFU_ORTHOLOGUE AFUA_2G03330)"/>
    <property type="match status" value="1"/>
</dbReference>
<dbReference type="SUPFAM" id="SSF51197">
    <property type="entry name" value="Clavaminate synthase-like"/>
    <property type="match status" value="1"/>
</dbReference>
<dbReference type="Pfam" id="PF05721">
    <property type="entry name" value="PhyH"/>
    <property type="match status" value="1"/>
</dbReference>
<comment type="caution">
    <text evidence="2">The sequence shown here is derived from an EMBL/GenBank/DDBJ whole genome shotgun (WGS) entry which is preliminary data.</text>
</comment>
<evidence type="ECO:0000313" key="3">
    <source>
        <dbReference type="Proteomes" id="UP000326757"/>
    </source>
</evidence>
<reference evidence="2 3" key="1">
    <citation type="submission" date="2019-06" db="EMBL/GenBank/DDBJ databases">
        <title>Genome Sequence of the Brown Rot Fungal Pathogen Monilinia laxa.</title>
        <authorList>
            <person name="De Miccolis Angelini R.M."/>
            <person name="Landi L."/>
            <person name="Abate D."/>
            <person name="Pollastro S."/>
            <person name="Romanazzi G."/>
            <person name="Faretra F."/>
        </authorList>
    </citation>
    <scope>NUCLEOTIDE SEQUENCE [LARGE SCALE GENOMIC DNA]</scope>
    <source>
        <strain evidence="2 3">Mlax316</strain>
    </source>
</reference>
<dbReference type="EMBL" id="VIGI01000002">
    <property type="protein sequence ID" value="KAB8303204.1"/>
    <property type="molecule type" value="Genomic_DNA"/>
</dbReference>
<feature type="region of interest" description="Disordered" evidence="1">
    <location>
        <begin position="313"/>
        <end position="408"/>
    </location>
</feature>
<name>A0A5N6KHE3_MONLA</name>
<feature type="compositionally biased region" description="Basic residues" evidence="1">
    <location>
        <begin position="351"/>
        <end position="365"/>
    </location>
</feature>
<dbReference type="Gene3D" id="2.60.120.620">
    <property type="entry name" value="q2cbj1_9rhob like domain"/>
    <property type="match status" value="1"/>
</dbReference>
<evidence type="ECO:0000256" key="1">
    <source>
        <dbReference type="SAM" id="MobiDB-lite"/>
    </source>
</evidence>
<dbReference type="PANTHER" id="PTHR37563">
    <property type="entry name" value="PHYTANOYL-COA DIOXYGENASE FAMILY PROTEIN (AFU_ORTHOLOGUE AFUA_2G03330)"/>
    <property type="match status" value="1"/>
</dbReference>
<accession>A0A5N6KHE3</accession>
<dbReference type="InterPro" id="IPR008775">
    <property type="entry name" value="Phytyl_CoA_dOase-like"/>
</dbReference>
<feature type="compositionally biased region" description="Basic and acidic residues" evidence="1">
    <location>
        <begin position="313"/>
        <end position="328"/>
    </location>
</feature>
<evidence type="ECO:0008006" key="4">
    <source>
        <dbReference type="Google" id="ProtNLM"/>
    </source>
</evidence>
<organism evidence="2 3">
    <name type="scientific">Monilinia laxa</name>
    <name type="common">Brown rot fungus</name>
    <name type="synonym">Sclerotinia laxa</name>
    <dbReference type="NCBI Taxonomy" id="61186"/>
    <lineage>
        <taxon>Eukaryota</taxon>
        <taxon>Fungi</taxon>
        <taxon>Dikarya</taxon>
        <taxon>Ascomycota</taxon>
        <taxon>Pezizomycotina</taxon>
        <taxon>Leotiomycetes</taxon>
        <taxon>Helotiales</taxon>
        <taxon>Sclerotiniaceae</taxon>
        <taxon>Monilinia</taxon>
    </lineage>
</organism>
<proteinExistence type="predicted"/>
<dbReference type="AlphaFoldDB" id="A0A5N6KHE3"/>
<evidence type="ECO:0000313" key="2">
    <source>
        <dbReference type="EMBL" id="KAB8303204.1"/>
    </source>
</evidence>
<feature type="compositionally biased region" description="Basic residues" evidence="1">
    <location>
        <begin position="388"/>
        <end position="399"/>
    </location>
</feature>
<dbReference type="InterPro" id="IPR051961">
    <property type="entry name" value="Fungal_Metabolite_Diox"/>
</dbReference>
<keyword evidence="3" id="KW-1185">Reference proteome</keyword>
<protein>
    <recommendedName>
        <fullName evidence="4">Phytanoyl-CoA dioxygenase</fullName>
    </recommendedName>
</protein>
<feature type="compositionally biased region" description="Basic and acidic residues" evidence="1">
    <location>
        <begin position="338"/>
        <end position="350"/>
    </location>
</feature>
<dbReference type="Proteomes" id="UP000326757">
    <property type="component" value="Unassembled WGS sequence"/>
</dbReference>